<organism evidence="4 5">
    <name type="scientific">Pseudalkalibacillus berkeleyi</name>
    <dbReference type="NCBI Taxonomy" id="1069813"/>
    <lineage>
        <taxon>Bacteria</taxon>
        <taxon>Bacillati</taxon>
        <taxon>Bacillota</taxon>
        <taxon>Bacilli</taxon>
        <taxon>Bacillales</taxon>
        <taxon>Fictibacillaceae</taxon>
        <taxon>Pseudalkalibacillus</taxon>
    </lineage>
</organism>
<feature type="domain" description="Sulfotransferase" evidence="3">
    <location>
        <begin position="12"/>
        <end position="173"/>
    </location>
</feature>
<dbReference type="RefSeq" id="WP_236332019.1">
    <property type="nucleotide sequence ID" value="NZ_JAKIJS010000001.1"/>
</dbReference>
<gene>
    <name evidence="4" type="ORF">L2716_04035</name>
</gene>
<evidence type="ECO:0000256" key="1">
    <source>
        <dbReference type="ARBA" id="ARBA00005771"/>
    </source>
</evidence>
<evidence type="ECO:0000256" key="2">
    <source>
        <dbReference type="ARBA" id="ARBA00022679"/>
    </source>
</evidence>
<evidence type="ECO:0000313" key="4">
    <source>
        <dbReference type="EMBL" id="MCF6136888.1"/>
    </source>
</evidence>
<dbReference type="EMBL" id="JAKIJS010000001">
    <property type="protein sequence ID" value="MCF6136888.1"/>
    <property type="molecule type" value="Genomic_DNA"/>
</dbReference>
<evidence type="ECO:0000259" key="3">
    <source>
        <dbReference type="Pfam" id="PF00685"/>
    </source>
</evidence>
<dbReference type="Pfam" id="PF00685">
    <property type="entry name" value="Sulfotransfer_1"/>
    <property type="match status" value="1"/>
</dbReference>
<comment type="caution">
    <text evidence="4">The sequence shown here is derived from an EMBL/GenBank/DDBJ whole genome shotgun (WGS) entry which is preliminary data.</text>
</comment>
<protein>
    <submittedName>
        <fullName evidence="4">Sulfotransferase domain-containing protein</fullName>
    </submittedName>
</protein>
<dbReference type="PANTHER" id="PTHR11783">
    <property type="entry name" value="SULFOTRANSFERASE SULT"/>
    <property type="match status" value="1"/>
</dbReference>
<dbReference type="Gene3D" id="3.40.50.300">
    <property type="entry name" value="P-loop containing nucleotide triphosphate hydrolases"/>
    <property type="match status" value="1"/>
</dbReference>
<keyword evidence="2" id="KW-0808">Transferase</keyword>
<evidence type="ECO:0000313" key="5">
    <source>
        <dbReference type="Proteomes" id="UP001649381"/>
    </source>
</evidence>
<proteinExistence type="inferred from homology"/>
<keyword evidence="5" id="KW-1185">Reference proteome</keyword>
<accession>A0ABS9GVP9</accession>
<reference evidence="4 5" key="1">
    <citation type="submission" date="2022-01" db="EMBL/GenBank/DDBJ databases">
        <title>Alkalihalobacillus sp. EGI L200015, a novel bacterium isolated from a salt lake sediment.</title>
        <authorList>
            <person name="Gao L."/>
            <person name="Fang B.-Z."/>
            <person name="Li W.-J."/>
        </authorList>
    </citation>
    <scope>NUCLEOTIDE SEQUENCE [LARGE SCALE GENOMIC DNA]</scope>
    <source>
        <strain evidence="4 5">KCTC 12718</strain>
    </source>
</reference>
<comment type="similarity">
    <text evidence="1">Belongs to the sulfotransferase 1 family.</text>
</comment>
<name>A0ABS9GVP9_9BACL</name>
<dbReference type="SUPFAM" id="SSF52540">
    <property type="entry name" value="P-loop containing nucleoside triphosphate hydrolases"/>
    <property type="match status" value="1"/>
</dbReference>
<sequence length="258" mass="30237">MGQSNKGLYPFVLNSIPKSGTHLLKQILMGIPGMQHYPDKGMFGHYHFQTPKHFEWVRTLSENEFVNGHLFYSSEWEDFFKKLNMKQIFVLRDPRDVIVSYAYFIPTLKIHPLYTTFTQDGFTHKDRLKFLIEGGDPISQTKYVQPDVHEWFTSFSKWMDKENVFTVRFEELNGSQILRFQVLHRMVKFLWGEDPVPFTRPIMVGKMIQNINTATSPTFRKGGSGGWKHELDDELKGLFKEKAGQLLISLGYEKDTNW</sequence>
<dbReference type="InterPro" id="IPR000863">
    <property type="entry name" value="Sulfotransferase_dom"/>
</dbReference>
<dbReference type="Proteomes" id="UP001649381">
    <property type="component" value="Unassembled WGS sequence"/>
</dbReference>
<dbReference type="InterPro" id="IPR027417">
    <property type="entry name" value="P-loop_NTPase"/>
</dbReference>